<accession>A0ACB5R3G1</accession>
<keyword evidence="2" id="KW-1185">Reference proteome</keyword>
<reference evidence="1" key="1">
    <citation type="submission" date="2021-09" db="EMBL/GenBank/DDBJ databases">
        <title>Isolation and characterization of 3-chlorobenzoate degrading bacteria from soils in Shizuoka.</title>
        <authorList>
            <person name="Ifat A."/>
            <person name="Ogawa N."/>
            <person name="Kimbara K."/>
            <person name="Moriuchi R."/>
            <person name="Dohra H."/>
            <person name="Shintani M."/>
        </authorList>
    </citation>
    <scope>NUCLEOTIDE SEQUENCE</scope>
    <source>
        <strain evidence="1">19CS2-2</strain>
    </source>
</reference>
<dbReference type="EMBL" id="BPUR01000032">
    <property type="protein sequence ID" value="GJH21905.1"/>
    <property type="molecule type" value="Genomic_DNA"/>
</dbReference>
<comment type="caution">
    <text evidence="1">The sequence shown here is derived from an EMBL/GenBank/DDBJ whole genome shotgun (WGS) entry which is preliminary data.</text>
</comment>
<proteinExistence type="predicted"/>
<sequence length="326" mass="36736">MKRSPFVSAAEPRACTVALSPALLAHRRCGAKQARRAINILSQPAGACPLCGRAPAHFLEQRMYTQLIEQFKTAQAAAAVAYHAVVQAERDVFADGLTEYSAMEVRSEYKVERELNTFCRRLLSRLVMEASRKFAPAGGRIEIDQSRELDRCGLDIEEDLRKDKIPDLDGFWQHLERTFGGEAGERVAFEQAAKAIIDGFWLKPDTEIKRTSSAVILEKRVTSQSCFHSKGQREVYYSSQQAVATTFDGLATFAKKHQFGALAMQLRNFSVHRLTFSTREKLSFTGLEIVLFNDKWQFKFAHDVGDALSLFISEFGATYLASRDRY</sequence>
<gene>
    <name evidence="1" type="ORF">CBA19CS22_35205</name>
</gene>
<dbReference type="Proteomes" id="UP001055013">
    <property type="component" value="Unassembled WGS sequence"/>
</dbReference>
<protein>
    <submittedName>
        <fullName evidence="1">Uncharacterized protein</fullName>
    </submittedName>
</protein>
<evidence type="ECO:0000313" key="1">
    <source>
        <dbReference type="EMBL" id="GJH21905.1"/>
    </source>
</evidence>
<evidence type="ECO:0000313" key="2">
    <source>
        <dbReference type="Proteomes" id="UP001055013"/>
    </source>
</evidence>
<organism evidence="1 2">
    <name type="scientific">Caballeronia novacaledonica</name>
    <dbReference type="NCBI Taxonomy" id="1544861"/>
    <lineage>
        <taxon>Bacteria</taxon>
        <taxon>Pseudomonadati</taxon>
        <taxon>Pseudomonadota</taxon>
        <taxon>Betaproteobacteria</taxon>
        <taxon>Burkholderiales</taxon>
        <taxon>Burkholderiaceae</taxon>
        <taxon>Caballeronia</taxon>
    </lineage>
</organism>
<name>A0ACB5R3G1_9BURK</name>